<reference evidence="2" key="1">
    <citation type="journal article" date="2019" name="Int. J. Syst. Evol. Microbiol.">
        <title>The Global Catalogue of Microorganisms (GCM) 10K type strain sequencing project: providing services to taxonomists for standard genome sequencing and annotation.</title>
        <authorList>
            <consortium name="The Broad Institute Genomics Platform"/>
            <consortium name="The Broad Institute Genome Sequencing Center for Infectious Disease"/>
            <person name="Wu L."/>
            <person name="Ma J."/>
        </authorList>
    </citation>
    <scope>NUCLEOTIDE SEQUENCE [LARGE SCALE GENOMIC DNA]</scope>
    <source>
        <strain evidence="2">TBRC 1276</strain>
    </source>
</reference>
<organism evidence="1 2">
    <name type="scientific">Nonomuraea purpurea</name>
    <dbReference type="NCBI Taxonomy" id="1849276"/>
    <lineage>
        <taxon>Bacteria</taxon>
        <taxon>Bacillati</taxon>
        <taxon>Actinomycetota</taxon>
        <taxon>Actinomycetes</taxon>
        <taxon>Streptosporangiales</taxon>
        <taxon>Streptosporangiaceae</taxon>
        <taxon>Nonomuraea</taxon>
    </lineage>
</organism>
<keyword evidence="2" id="KW-1185">Reference proteome</keyword>
<dbReference type="EMBL" id="JBHSBI010000014">
    <property type="protein sequence ID" value="MFC4010818.1"/>
    <property type="molecule type" value="Genomic_DNA"/>
</dbReference>
<dbReference type="Proteomes" id="UP001595851">
    <property type="component" value="Unassembled WGS sequence"/>
</dbReference>
<name>A0ABV8GA20_9ACTN</name>
<proteinExistence type="predicted"/>
<accession>A0ABV8GA20</accession>
<evidence type="ECO:0000313" key="2">
    <source>
        <dbReference type="Proteomes" id="UP001595851"/>
    </source>
</evidence>
<comment type="caution">
    <text evidence="1">The sequence shown here is derived from an EMBL/GenBank/DDBJ whole genome shotgun (WGS) entry which is preliminary data.</text>
</comment>
<sequence length="182" mass="20339">MDTALELALLPAFPTALAADVRAVVQTLPESRLQPAGSFTAWIQGEHITIPYRLYNPVPADDLSGLPAVQAKVLHCLYTRHHDGHIRQRHLSQISDATDPWIVPFVVQLIGEYVLDIMITIKRGLTDIDQPGTPHHQAYGRFIAANPDFLFLTSQRVASYWNCYYRNRFPTPPTPAASSSTH</sequence>
<dbReference type="RefSeq" id="WP_379530795.1">
    <property type="nucleotide sequence ID" value="NZ_JBHSBI010000014.1"/>
</dbReference>
<gene>
    <name evidence="1" type="ORF">ACFOY2_26560</name>
</gene>
<protein>
    <submittedName>
        <fullName evidence="1">Uncharacterized protein</fullName>
    </submittedName>
</protein>
<evidence type="ECO:0000313" key="1">
    <source>
        <dbReference type="EMBL" id="MFC4010818.1"/>
    </source>
</evidence>